<comment type="subunit">
    <text evidence="7">Homohexameric ring arranged as a trimer of dimers.</text>
</comment>
<evidence type="ECO:0000256" key="3">
    <source>
        <dbReference type="ARBA" id="ARBA00022555"/>
    </source>
</evidence>
<organism evidence="10 11">
    <name type="scientific">Corallincola platygyrae</name>
    <dbReference type="NCBI Taxonomy" id="1193278"/>
    <lineage>
        <taxon>Bacteria</taxon>
        <taxon>Pseudomonadati</taxon>
        <taxon>Pseudomonadota</taxon>
        <taxon>Gammaproteobacteria</taxon>
        <taxon>Alteromonadales</taxon>
        <taxon>Psychromonadaceae</taxon>
        <taxon>Corallincola</taxon>
    </lineage>
</organism>
<evidence type="ECO:0000313" key="10">
    <source>
        <dbReference type="EMBL" id="MFD2096761.1"/>
    </source>
</evidence>
<dbReference type="EMBL" id="JBHUHT010000013">
    <property type="protein sequence ID" value="MFD2096761.1"/>
    <property type="molecule type" value="Genomic_DNA"/>
</dbReference>
<dbReference type="InterPro" id="IPR001247">
    <property type="entry name" value="ExoRNase_PH_dom1"/>
</dbReference>
<dbReference type="SUPFAM" id="SSF55666">
    <property type="entry name" value="Ribonuclease PH domain 2-like"/>
    <property type="match status" value="1"/>
</dbReference>
<dbReference type="Gene3D" id="3.30.230.70">
    <property type="entry name" value="GHMP Kinase, N-terminal domain"/>
    <property type="match status" value="1"/>
</dbReference>
<dbReference type="InterPro" id="IPR002381">
    <property type="entry name" value="RNase_PH_bac-type"/>
</dbReference>
<evidence type="ECO:0000259" key="9">
    <source>
        <dbReference type="Pfam" id="PF03725"/>
    </source>
</evidence>
<keyword evidence="11" id="KW-1185">Reference proteome</keyword>
<dbReference type="GO" id="GO:0009022">
    <property type="term" value="F:tRNA nucleotidyltransferase activity"/>
    <property type="evidence" value="ECO:0007669"/>
    <property type="project" value="UniProtKB-EC"/>
</dbReference>
<dbReference type="InterPro" id="IPR020568">
    <property type="entry name" value="Ribosomal_Su5_D2-typ_SF"/>
</dbReference>
<keyword evidence="3 7" id="KW-0820">tRNA-binding</keyword>
<proteinExistence type="inferred from homology"/>
<dbReference type="CDD" id="cd11362">
    <property type="entry name" value="RNase_PH_bact"/>
    <property type="match status" value="1"/>
</dbReference>
<comment type="catalytic activity">
    <reaction evidence="7">
        <text>tRNA(n+1) + phosphate = tRNA(n) + a ribonucleoside 5'-diphosphate</text>
        <dbReference type="Rhea" id="RHEA:10628"/>
        <dbReference type="Rhea" id="RHEA-COMP:17343"/>
        <dbReference type="Rhea" id="RHEA-COMP:17344"/>
        <dbReference type="ChEBI" id="CHEBI:43474"/>
        <dbReference type="ChEBI" id="CHEBI:57930"/>
        <dbReference type="ChEBI" id="CHEBI:173114"/>
        <dbReference type="EC" id="2.7.7.56"/>
    </reaction>
</comment>
<dbReference type="InterPro" id="IPR018336">
    <property type="entry name" value="RNase_PH_CS"/>
</dbReference>
<reference evidence="11" key="1">
    <citation type="journal article" date="2019" name="Int. J. Syst. Evol. Microbiol.">
        <title>The Global Catalogue of Microorganisms (GCM) 10K type strain sequencing project: providing services to taxonomists for standard genome sequencing and annotation.</title>
        <authorList>
            <consortium name="The Broad Institute Genomics Platform"/>
            <consortium name="The Broad Institute Genome Sequencing Center for Infectious Disease"/>
            <person name="Wu L."/>
            <person name="Ma J."/>
        </authorList>
    </citation>
    <scope>NUCLEOTIDE SEQUENCE [LARGE SCALE GENOMIC DNA]</scope>
    <source>
        <strain evidence="11">CGMCC 1.10992</strain>
    </source>
</reference>
<feature type="domain" description="Exoribonuclease phosphorolytic" evidence="8">
    <location>
        <begin position="10"/>
        <end position="140"/>
    </location>
</feature>
<evidence type="ECO:0000259" key="8">
    <source>
        <dbReference type="Pfam" id="PF01138"/>
    </source>
</evidence>
<gene>
    <name evidence="7 10" type="primary">rph</name>
    <name evidence="10" type="ORF">ACFSJ3_12255</name>
</gene>
<feature type="binding site" evidence="7">
    <location>
        <position position="86"/>
    </location>
    <ligand>
        <name>phosphate</name>
        <dbReference type="ChEBI" id="CHEBI:43474"/>
        <note>substrate</note>
    </ligand>
</feature>
<keyword evidence="6" id="KW-0694">RNA-binding</keyword>
<accession>A0ABW4XQI4</accession>
<comment type="function">
    <text evidence="7">Phosphorolytic 3'-5' exoribonuclease that plays an important role in tRNA 3'-end maturation. Removes nucleotide residues following the 3'-CCA terminus of tRNAs; can also add nucleotides to the ends of RNA molecules by using nucleoside diphosphates as substrates, but this may not be physiologically important. Probably plays a role in initiation of 16S rRNA degradation (leading to ribosome degradation) during starvation.</text>
</comment>
<keyword evidence="7 10" id="KW-0548">Nucleotidyltransferase</keyword>
<dbReference type="Pfam" id="PF03725">
    <property type="entry name" value="RNase_PH_C"/>
    <property type="match status" value="1"/>
</dbReference>
<dbReference type="EC" id="2.7.7.56" evidence="7"/>
<comment type="caution">
    <text evidence="10">The sequence shown here is derived from an EMBL/GenBank/DDBJ whole genome shotgun (WGS) entry which is preliminary data.</text>
</comment>
<evidence type="ECO:0000256" key="5">
    <source>
        <dbReference type="ARBA" id="ARBA00022694"/>
    </source>
</evidence>
<dbReference type="SUPFAM" id="SSF54211">
    <property type="entry name" value="Ribosomal protein S5 domain 2-like"/>
    <property type="match status" value="1"/>
</dbReference>
<name>A0ABW4XQI4_9GAMM</name>
<dbReference type="InterPro" id="IPR027408">
    <property type="entry name" value="PNPase/RNase_PH_dom_sf"/>
</dbReference>
<evidence type="ECO:0000256" key="7">
    <source>
        <dbReference type="HAMAP-Rule" id="MF_00564"/>
    </source>
</evidence>
<keyword evidence="4 7" id="KW-0808">Transferase</keyword>
<keyword evidence="5 7" id="KW-0819">tRNA processing</keyword>
<evidence type="ECO:0000256" key="1">
    <source>
        <dbReference type="ARBA" id="ARBA00006678"/>
    </source>
</evidence>
<dbReference type="Proteomes" id="UP001597380">
    <property type="component" value="Unassembled WGS sequence"/>
</dbReference>
<keyword evidence="2 7" id="KW-0698">rRNA processing</keyword>
<protein>
    <recommendedName>
        <fullName evidence="7">Ribonuclease PH</fullName>
        <shortName evidence="7">RNase PH</shortName>
        <ecNumber evidence="7">2.7.7.56</ecNumber>
    </recommendedName>
    <alternativeName>
        <fullName evidence="7">tRNA nucleotidyltransferase</fullName>
    </alternativeName>
</protein>
<dbReference type="InterPro" id="IPR036345">
    <property type="entry name" value="ExoRNase_PH_dom2_sf"/>
</dbReference>
<dbReference type="InterPro" id="IPR050080">
    <property type="entry name" value="RNase_PH"/>
</dbReference>
<sequence length="238" mass="25570">MRPSGRTTDQVRPIKITRNYTCHAEGAVLVEFGNTKVLCTASVETSVPRFLKGKGQGWVTAEYSMLPRATHSRNQREAAKGKQGGRTLEIQRLIARSLRAAVDLEALGENMITLDCDVLQADGGTRTASITGACVALVDALNWMVEQKMLPASPLKQMVAAVSVGIYKGQAVCDLEYLEDSDAETDMNVVMTDAGKMIEVQGTAEGEAFSFEDLDQMLALAKTGIESIIAAQNAALAE</sequence>
<evidence type="ECO:0000256" key="4">
    <source>
        <dbReference type="ARBA" id="ARBA00022679"/>
    </source>
</evidence>
<feature type="binding site" evidence="7">
    <location>
        <begin position="124"/>
        <end position="126"/>
    </location>
    <ligand>
        <name>phosphate</name>
        <dbReference type="ChEBI" id="CHEBI:43474"/>
        <note>substrate</note>
    </ligand>
</feature>
<dbReference type="PANTHER" id="PTHR11953">
    <property type="entry name" value="EXOSOME COMPLEX COMPONENT"/>
    <property type="match status" value="1"/>
</dbReference>
<dbReference type="PROSITE" id="PS01277">
    <property type="entry name" value="RIBONUCLEASE_PH"/>
    <property type="match status" value="1"/>
</dbReference>
<evidence type="ECO:0000256" key="6">
    <source>
        <dbReference type="ARBA" id="ARBA00022884"/>
    </source>
</evidence>
<comment type="similarity">
    <text evidence="1 7">Belongs to the RNase PH family.</text>
</comment>
<dbReference type="RefSeq" id="WP_345339460.1">
    <property type="nucleotide sequence ID" value="NZ_BAABLI010000009.1"/>
</dbReference>
<dbReference type="HAMAP" id="MF_00564">
    <property type="entry name" value="RNase_PH"/>
    <property type="match status" value="1"/>
</dbReference>
<evidence type="ECO:0000313" key="11">
    <source>
        <dbReference type="Proteomes" id="UP001597380"/>
    </source>
</evidence>
<dbReference type="Pfam" id="PF01138">
    <property type="entry name" value="RNase_PH"/>
    <property type="match status" value="1"/>
</dbReference>
<dbReference type="NCBIfam" id="TIGR01966">
    <property type="entry name" value="RNasePH"/>
    <property type="match status" value="1"/>
</dbReference>
<dbReference type="InterPro" id="IPR015847">
    <property type="entry name" value="ExoRNase_PH_dom2"/>
</dbReference>
<evidence type="ECO:0000256" key="2">
    <source>
        <dbReference type="ARBA" id="ARBA00022552"/>
    </source>
</evidence>
<dbReference type="PANTHER" id="PTHR11953:SF0">
    <property type="entry name" value="EXOSOME COMPLEX COMPONENT RRP41"/>
    <property type="match status" value="1"/>
</dbReference>
<feature type="domain" description="Exoribonuclease phosphorolytic" evidence="9">
    <location>
        <begin position="158"/>
        <end position="223"/>
    </location>
</feature>